<evidence type="ECO:0000256" key="7">
    <source>
        <dbReference type="ARBA" id="ARBA00022917"/>
    </source>
</evidence>
<dbReference type="InterPro" id="IPR020751">
    <property type="entry name" value="aa-tRNA-synth_I_codon-bd_sub2"/>
</dbReference>
<proteinExistence type="inferred from homology"/>
<dbReference type="PANTHER" id="PTHR37940:SF1">
    <property type="entry name" value="LYSINE--TRNA LIGASE"/>
    <property type="match status" value="1"/>
</dbReference>
<dbReference type="GO" id="GO:0000049">
    <property type="term" value="F:tRNA binding"/>
    <property type="evidence" value="ECO:0007669"/>
    <property type="project" value="InterPro"/>
</dbReference>
<organism evidence="11 12">
    <name type="scientific">Mesorhizobium denitrificans</name>
    <dbReference type="NCBI Taxonomy" id="2294114"/>
    <lineage>
        <taxon>Bacteria</taxon>
        <taxon>Pseudomonadati</taxon>
        <taxon>Pseudomonadota</taxon>
        <taxon>Alphaproteobacteria</taxon>
        <taxon>Hyphomicrobiales</taxon>
        <taxon>Phyllobacteriaceae</taxon>
        <taxon>Mesorhizobium</taxon>
    </lineage>
</organism>
<dbReference type="Pfam" id="PF01921">
    <property type="entry name" value="tRNA-synt_1f"/>
    <property type="match status" value="1"/>
</dbReference>
<comment type="similarity">
    <text evidence="2 10">Belongs to the class-I aminoacyl-tRNA synthetase family.</text>
</comment>
<keyword evidence="3 10" id="KW-0963">Cytoplasm</keyword>
<keyword evidence="5 10" id="KW-0547">Nucleotide-binding</keyword>
<keyword evidence="4 10" id="KW-0436">Ligase</keyword>
<evidence type="ECO:0000256" key="1">
    <source>
        <dbReference type="ARBA" id="ARBA00004496"/>
    </source>
</evidence>
<dbReference type="InterPro" id="IPR001412">
    <property type="entry name" value="aa-tRNA-synth_I_CS"/>
</dbReference>
<comment type="caution">
    <text evidence="11">The sequence shown here is derived from an EMBL/GenBank/DDBJ whole genome shotgun (WGS) entry which is preliminary data.</text>
</comment>
<dbReference type="EC" id="6.1.1.6" evidence="10"/>
<dbReference type="PANTHER" id="PTHR37940">
    <property type="entry name" value="LYSINE--TRNA LIGASE"/>
    <property type="match status" value="1"/>
</dbReference>
<evidence type="ECO:0000313" key="11">
    <source>
        <dbReference type="EMBL" id="RFC67127.1"/>
    </source>
</evidence>
<evidence type="ECO:0000256" key="5">
    <source>
        <dbReference type="ARBA" id="ARBA00022741"/>
    </source>
</evidence>
<evidence type="ECO:0000256" key="8">
    <source>
        <dbReference type="ARBA" id="ARBA00023146"/>
    </source>
</evidence>
<keyword evidence="6 10" id="KW-0067">ATP-binding</keyword>
<dbReference type="InterPro" id="IPR014729">
    <property type="entry name" value="Rossmann-like_a/b/a_fold"/>
</dbReference>
<comment type="catalytic activity">
    <reaction evidence="9 10">
        <text>tRNA(Lys) + L-lysine + ATP = L-lysyl-tRNA(Lys) + AMP + diphosphate</text>
        <dbReference type="Rhea" id="RHEA:20792"/>
        <dbReference type="Rhea" id="RHEA-COMP:9696"/>
        <dbReference type="Rhea" id="RHEA-COMP:9697"/>
        <dbReference type="ChEBI" id="CHEBI:30616"/>
        <dbReference type="ChEBI" id="CHEBI:32551"/>
        <dbReference type="ChEBI" id="CHEBI:33019"/>
        <dbReference type="ChEBI" id="CHEBI:78442"/>
        <dbReference type="ChEBI" id="CHEBI:78529"/>
        <dbReference type="ChEBI" id="CHEBI:456215"/>
        <dbReference type="EC" id="6.1.1.6"/>
    </reaction>
</comment>
<feature type="short sequence motif" description="'HIGH' region" evidence="10">
    <location>
        <begin position="52"/>
        <end position="60"/>
    </location>
</feature>
<dbReference type="InterPro" id="IPR008925">
    <property type="entry name" value="aa_tRNA-synth_I_cd-bd_sf"/>
</dbReference>
<dbReference type="Gene3D" id="3.40.50.620">
    <property type="entry name" value="HUPs"/>
    <property type="match status" value="2"/>
</dbReference>
<protein>
    <recommendedName>
        <fullName evidence="10">Lysine--tRNA ligase</fullName>
        <ecNumber evidence="10">6.1.1.6</ecNumber>
    </recommendedName>
    <alternativeName>
        <fullName evidence="10">Lysyl-tRNA synthetase</fullName>
        <shortName evidence="10">LysRS</shortName>
    </alternativeName>
</protein>
<evidence type="ECO:0000256" key="10">
    <source>
        <dbReference type="HAMAP-Rule" id="MF_00177"/>
    </source>
</evidence>
<dbReference type="AlphaFoldDB" id="A0A371XD18"/>
<dbReference type="NCBIfam" id="NF001968">
    <property type="entry name" value="PRK00750.1-2"/>
    <property type="match status" value="1"/>
</dbReference>
<dbReference type="Gene3D" id="1.10.10.350">
    <property type="match status" value="1"/>
</dbReference>
<dbReference type="PROSITE" id="PS00178">
    <property type="entry name" value="AA_TRNA_LIGASE_I"/>
    <property type="match status" value="1"/>
</dbReference>
<dbReference type="NCBIfam" id="TIGR00467">
    <property type="entry name" value="lysS_arch"/>
    <property type="match status" value="1"/>
</dbReference>
<sequence length="550" mass="61914">MTRLNAVDLSPEILAAAAESKAWPFEEARKIIERYKGRDYPETVLFETGYGPSGLPHIGTFGEVARTSMVRHAFRVLTEDKVNTKLLCFSDDVDGMRKVPENVPNRDMMAQHMGKPLTRVPDPFGKYESFGHHNNAMLRRFLDTFGFDYEFASALDYYTSGRFDDGLVRMLEQYDKVMAVMLPTLREERRKTYAPILPIHPETGVVMQVPIDEVHPERATVVWTDPDTGKRWETSVKAGGCKAQWKPDWALRWAVLGVDYEMSGKDHIDNVKTSGKICRILGGTPPEGFNYELFLDEKGEKISKSKGNGITIDQWLTYAPTESLGLYMFQRPKQAKKLYFDVIPKAVDEYYSFLSAYPRQDWKERLGNPVWHIHDGNPPAIDLPVPFALLLNLVSASNAQNKDVLWGFISRYAAGVTPETHPELDRLVGYAIRYFDDFVKPAKQYRVPDEVERDALAKLSAAMAALPAGANSEVIQNASLNVARKIERYQDHAKQSPEGGPGVSVAFFQMIYQVLIGQERGPRFGSFAALYGVEETRALIEKAIAGKLAA</sequence>
<keyword evidence="12" id="KW-1185">Reference proteome</keyword>
<evidence type="ECO:0000256" key="9">
    <source>
        <dbReference type="ARBA" id="ARBA00048573"/>
    </source>
</evidence>
<reference evidence="12" key="1">
    <citation type="submission" date="2018-08" db="EMBL/GenBank/DDBJ databases">
        <authorList>
            <person name="Im W.T."/>
        </authorList>
    </citation>
    <scope>NUCLEOTIDE SEQUENCE [LARGE SCALE GENOMIC DNA]</scope>
    <source>
        <strain evidence="12">LA-28</strain>
    </source>
</reference>
<feature type="short sequence motif" description="'KMSKS' region" evidence="10">
    <location>
        <begin position="301"/>
        <end position="305"/>
    </location>
</feature>
<name>A0A371XD18_9HYPH</name>
<comment type="subcellular location">
    <subcellularLocation>
        <location evidence="1 10">Cytoplasm</location>
    </subcellularLocation>
</comment>
<evidence type="ECO:0000256" key="6">
    <source>
        <dbReference type="ARBA" id="ARBA00022840"/>
    </source>
</evidence>
<evidence type="ECO:0000256" key="2">
    <source>
        <dbReference type="ARBA" id="ARBA00005594"/>
    </source>
</evidence>
<evidence type="ECO:0000256" key="3">
    <source>
        <dbReference type="ARBA" id="ARBA00022490"/>
    </source>
</evidence>
<keyword evidence="7 10" id="KW-0648">Protein biosynthesis</keyword>
<accession>A0A371XD18</accession>
<keyword evidence="8 10" id="KW-0030">Aminoacyl-tRNA synthetase</keyword>
<feature type="binding site" evidence="10">
    <location>
        <position position="304"/>
    </location>
    <ligand>
        <name>ATP</name>
        <dbReference type="ChEBI" id="CHEBI:30616"/>
    </ligand>
</feature>
<dbReference type="EMBL" id="QURN01000009">
    <property type="protein sequence ID" value="RFC67127.1"/>
    <property type="molecule type" value="Genomic_DNA"/>
</dbReference>
<dbReference type="GO" id="GO:0005524">
    <property type="term" value="F:ATP binding"/>
    <property type="evidence" value="ECO:0007669"/>
    <property type="project" value="UniProtKB-UniRule"/>
</dbReference>
<evidence type="ECO:0000256" key="4">
    <source>
        <dbReference type="ARBA" id="ARBA00022598"/>
    </source>
</evidence>
<dbReference type="SUPFAM" id="SSF48163">
    <property type="entry name" value="An anticodon-binding domain of class I aminoacyl-tRNA synthetases"/>
    <property type="match status" value="1"/>
</dbReference>
<gene>
    <name evidence="10" type="primary">lysS</name>
    <name evidence="11" type="ORF">DY251_13265</name>
</gene>
<dbReference type="SUPFAM" id="SSF52374">
    <property type="entry name" value="Nucleotidylyl transferase"/>
    <property type="match status" value="1"/>
</dbReference>
<dbReference type="InterPro" id="IPR002904">
    <property type="entry name" value="Lys-tRNA-ligase"/>
</dbReference>
<dbReference type="HAMAP" id="MF_00177">
    <property type="entry name" value="Lys_tRNA_synth_class1"/>
    <property type="match status" value="1"/>
</dbReference>
<dbReference type="GO" id="GO:0006430">
    <property type="term" value="P:lysyl-tRNA aminoacylation"/>
    <property type="evidence" value="ECO:0007669"/>
    <property type="project" value="UniProtKB-UniRule"/>
</dbReference>
<dbReference type="RefSeq" id="WP_116624378.1">
    <property type="nucleotide sequence ID" value="NZ_QURN01000009.1"/>
</dbReference>
<evidence type="ECO:0000313" key="12">
    <source>
        <dbReference type="Proteomes" id="UP000262379"/>
    </source>
</evidence>
<dbReference type="Proteomes" id="UP000262379">
    <property type="component" value="Unassembled WGS sequence"/>
</dbReference>
<dbReference type="GO" id="GO:0005737">
    <property type="term" value="C:cytoplasm"/>
    <property type="evidence" value="ECO:0007669"/>
    <property type="project" value="UniProtKB-SubCell"/>
</dbReference>
<dbReference type="GO" id="GO:0004824">
    <property type="term" value="F:lysine-tRNA ligase activity"/>
    <property type="evidence" value="ECO:0007669"/>
    <property type="project" value="UniProtKB-UniRule"/>
</dbReference>